<feature type="region of interest" description="Disordered" evidence="12">
    <location>
        <begin position="60"/>
        <end position="110"/>
    </location>
</feature>
<evidence type="ECO:0000256" key="3">
    <source>
        <dbReference type="ARBA" id="ARBA00022792"/>
    </source>
</evidence>
<dbReference type="AlphaFoldDB" id="A0A9P5D7R7"/>
<evidence type="ECO:0000313" key="13">
    <source>
        <dbReference type="EMBL" id="KAF4126901.1"/>
    </source>
</evidence>
<evidence type="ECO:0000256" key="8">
    <source>
        <dbReference type="ARBA" id="ARBA00023136"/>
    </source>
</evidence>
<keyword evidence="3 10" id="KW-0999">Mitochondrion inner membrane</keyword>
<evidence type="ECO:0000256" key="10">
    <source>
        <dbReference type="RuleBase" id="RU364128"/>
    </source>
</evidence>
<comment type="subunit">
    <text evidence="10">Homooligomer.</text>
</comment>
<dbReference type="GO" id="GO:0005743">
    <property type="term" value="C:mitochondrial inner membrane"/>
    <property type="evidence" value="ECO:0007669"/>
    <property type="project" value="UniProtKB-SubCell"/>
</dbReference>
<feature type="compositionally biased region" description="Basic and acidic residues" evidence="12">
    <location>
        <begin position="70"/>
        <end position="95"/>
    </location>
</feature>
<evidence type="ECO:0000256" key="5">
    <source>
        <dbReference type="ARBA" id="ARBA00022989"/>
    </source>
</evidence>
<dbReference type="PANTHER" id="PTHR31961:SF3">
    <property type="entry name" value="SENSITIVE TO HIGH EXPRESSION PROTEIN 9, MITOCHONDRIAL"/>
    <property type="match status" value="1"/>
</dbReference>
<dbReference type="Pfam" id="PF05546">
    <property type="entry name" value="She9_MDM33"/>
    <property type="match status" value="1"/>
</dbReference>
<reference evidence="13" key="1">
    <citation type="submission" date="2020-03" db="EMBL/GenBank/DDBJ databases">
        <title>Site-based positive gene gene selection in Geosmithia morbida across the United States reveals a broad range of putative effectors and factors for local host and environmental adapation.</title>
        <authorList>
            <person name="Onufrak A."/>
            <person name="Murdoch R.W."/>
            <person name="Gazis R."/>
            <person name="Huff M."/>
            <person name="Staton M."/>
            <person name="Klingeman W."/>
            <person name="Hadziabdic D."/>
        </authorList>
    </citation>
    <scope>NUCLEOTIDE SEQUENCE</scope>
    <source>
        <strain evidence="13">1262</strain>
    </source>
</reference>
<dbReference type="Proteomes" id="UP000749293">
    <property type="component" value="Unassembled WGS sequence"/>
</dbReference>
<evidence type="ECO:0000256" key="12">
    <source>
        <dbReference type="SAM" id="MobiDB-lite"/>
    </source>
</evidence>
<name>A0A9P5D7R7_9HYPO</name>
<proteinExistence type="inferred from homology"/>
<keyword evidence="14" id="KW-1185">Reference proteome</keyword>
<comment type="similarity">
    <text evidence="1 10">Belongs to the SHE9 family.</text>
</comment>
<evidence type="ECO:0000256" key="2">
    <source>
        <dbReference type="ARBA" id="ARBA00022692"/>
    </source>
</evidence>
<evidence type="ECO:0000256" key="1">
    <source>
        <dbReference type="ARBA" id="ARBA00007472"/>
    </source>
</evidence>
<feature type="coiled-coil region" evidence="11">
    <location>
        <begin position="114"/>
        <end position="171"/>
    </location>
</feature>
<keyword evidence="6 11" id="KW-0175">Coiled coil</keyword>
<dbReference type="OrthoDB" id="5595506at2759"/>
<dbReference type="RefSeq" id="XP_035325553.1">
    <property type="nucleotide sequence ID" value="XM_035462623.1"/>
</dbReference>
<feature type="compositionally biased region" description="Low complexity" evidence="12">
    <location>
        <begin position="361"/>
        <end position="377"/>
    </location>
</feature>
<dbReference type="EMBL" id="JAANYQ010000001">
    <property type="protein sequence ID" value="KAF4126901.1"/>
    <property type="molecule type" value="Genomic_DNA"/>
</dbReference>
<dbReference type="PANTHER" id="PTHR31961">
    <property type="entry name" value="SENSITIVE TO HIGH EXPRESSION PROTEIN 9, MITOCHONDRIAL"/>
    <property type="match status" value="1"/>
</dbReference>
<comment type="subcellular location">
    <subcellularLocation>
        <location evidence="10">Mitochondrion inner membrane</location>
        <topology evidence="10">Multi-pass membrane protein</topology>
    </subcellularLocation>
</comment>
<feature type="region of interest" description="Disordered" evidence="12">
    <location>
        <begin position="32"/>
        <end position="51"/>
    </location>
</feature>
<keyword evidence="7 10" id="KW-0496">Mitochondrion</keyword>
<keyword evidence="5 10" id="KW-1133">Transmembrane helix</keyword>
<sequence length="463" mass="51146">MQALGRPVAHVAVGRPLLGIRLASRSGLGIQRHPGREQQQQQQQQRGHACLQHRTRVAHTRFFSSSPPPKTDDKESASPESPSPKEQEQVQREPQQRQQPQTPPKDTTSARTLANQAIEMKERFSQLMDRLQNRTLDASHTMNDLTGYSAIEAIKAENATLERDLASAHAALHAARQSYKSSNTRRAATQREVTTLLARKESWTPTDLERFTELYRTDHVLEGEVSAAQEALTEAEAAEQALGQRLNSGILKRYHEEQIWSDKIRRASTWGTFGLMGMNFLLFLVLQFVAEPWKRKRLVNGVVAQEKEALMEVRAELEAVKSALVARREEEGGRMKPPAEEELMVDKMIAAADDATVTVKAAAAEVETPSPSSSSSPAPAPAPTTAPAVADEAEAQARAGPWEGLAWRQLLAEPARWTEAAKDLYSERQLHLRMRDVSAVALEGVAIGAAMAGSVAWMLSRRS</sequence>
<gene>
    <name evidence="13" type="ORF">GMORB2_0638</name>
</gene>
<organism evidence="13 14">
    <name type="scientific">Geosmithia morbida</name>
    <dbReference type="NCBI Taxonomy" id="1094350"/>
    <lineage>
        <taxon>Eukaryota</taxon>
        <taxon>Fungi</taxon>
        <taxon>Dikarya</taxon>
        <taxon>Ascomycota</taxon>
        <taxon>Pezizomycotina</taxon>
        <taxon>Sordariomycetes</taxon>
        <taxon>Hypocreomycetidae</taxon>
        <taxon>Hypocreales</taxon>
        <taxon>Bionectriaceae</taxon>
        <taxon>Geosmithia</taxon>
    </lineage>
</organism>
<protein>
    <recommendedName>
        <fullName evidence="10">Sensitive to high expression protein 9, mitochondrial</fullName>
    </recommendedName>
</protein>
<accession>A0A9P5D7R7</accession>
<dbReference type="GeneID" id="55966868"/>
<keyword evidence="4 10" id="KW-0809">Transit peptide</keyword>
<dbReference type="GO" id="GO:0007007">
    <property type="term" value="P:inner mitochondrial membrane organization"/>
    <property type="evidence" value="ECO:0007669"/>
    <property type="project" value="TreeGrafter"/>
</dbReference>
<feature type="transmembrane region" description="Helical" evidence="10">
    <location>
        <begin position="270"/>
        <end position="290"/>
    </location>
</feature>
<keyword evidence="2 10" id="KW-0812">Transmembrane</keyword>
<evidence type="ECO:0000313" key="14">
    <source>
        <dbReference type="Proteomes" id="UP000749293"/>
    </source>
</evidence>
<comment type="function">
    <text evidence="9">Required for the maintenance of the structure of the mitochondrial inner membrane. Involved in mitochondrial morphology. Causes growth arrest when highly overexpressed.</text>
</comment>
<evidence type="ECO:0000256" key="9">
    <source>
        <dbReference type="ARBA" id="ARBA00024807"/>
    </source>
</evidence>
<feature type="transmembrane region" description="Helical" evidence="10">
    <location>
        <begin position="437"/>
        <end position="459"/>
    </location>
</feature>
<evidence type="ECO:0000256" key="6">
    <source>
        <dbReference type="ARBA" id="ARBA00023054"/>
    </source>
</evidence>
<evidence type="ECO:0000256" key="7">
    <source>
        <dbReference type="ARBA" id="ARBA00023128"/>
    </source>
</evidence>
<evidence type="ECO:0000256" key="11">
    <source>
        <dbReference type="SAM" id="Coils"/>
    </source>
</evidence>
<comment type="caution">
    <text evidence="13">The sequence shown here is derived from an EMBL/GenBank/DDBJ whole genome shotgun (WGS) entry which is preliminary data.</text>
</comment>
<evidence type="ECO:0000256" key="4">
    <source>
        <dbReference type="ARBA" id="ARBA00022946"/>
    </source>
</evidence>
<feature type="region of interest" description="Disordered" evidence="12">
    <location>
        <begin position="361"/>
        <end position="397"/>
    </location>
</feature>
<keyword evidence="8 10" id="KW-0472">Membrane</keyword>
<dbReference type="InterPro" id="IPR008839">
    <property type="entry name" value="MDM33_fungi"/>
</dbReference>